<comment type="caution">
    <text evidence="2">The sequence shown here is derived from an EMBL/GenBank/DDBJ whole genome shotgun (WGS) entry which is preliminary data.</text>
</comment>
<dbReference type="Proteomes" id="UP001152523">
    <property type="component" value="Unassembled WGS sequence"/>
</dbReference>
<evidence type="ECO:0000313" key="2">
    <source>
        <dbReference type="EMBL" id="CAH9144990.1"/>
    </source>
</evidence>
<reference evidence="2" key="1">
    <citation type="submission" date="2022-07" db="EMBL/GenBank/DDBJ databases">
        <authorList>
            <person name="Macas J."/>
            <person name="Novak P."/>
            <person name="Neumann P."/>
        </authorList>
    </citation>
    <scope>NUCLEOTIDE SEQUENCE</scope>
</reference>
<organism evidence="2 3">
    <name type="scientific">Cuscuta epithymum</name>
    <dbReference type="NCBI Taxonomy" id="186058"/>
    <lineage>
        <taxon>Eukaryota</taxon>
        <taxon>Viridiplantae</taxon>
        <taxon>Streptophyta</taxon>
        <taxon>Embryophyta</taxon>
        <taxon>Tracheophyta</taxon>
        <taxon>Spermatophyta</taxon>
        <taxon>Magnoliopsida</taxon>
        <taxon>eudicotyledons</taxon>
        <taxon>Gunneridae</taxon>
        <taxon>Pentapetalae</taxon>
        <taxon>asterids</taxon>
        <taxon>lamiids</taxon>
        <taxon>Solanales</taxon>
        <taxon>Convolvulaceae</taxon>
        <taxon>Cuscuteae</taxon>
        <taxon>Cuscuta</taxon>
        <taxon>Cuscuta subgen. Cuscuta</taxon>
    </lineage>
</organism>
<dbReference type="CDD" id="cd06222">
    <property type="entry name" value="RNase_H_like"/>
    <property type="match status" value="1"/>
</dbReference>
<dbReference type="AlphaFoldDB" id="A0AAV0GB40"/>
<dbReference type="InterPro" id="IPR002156">
    <property type="entry name" value="RNaseH_domain"/>
</dbReference>
<dbReference type="GO" id="GO:0003676">
    <property type="term" value="F:nucleic acid binding"/>
    <property type="evidence" value="ECO:0007669"/>
    <property type="project" value="InterPro"/>
</dbReference>
<dbReference type="InterPro" id="IPR052929">
    <property type="entry name" value="RNase_H-like_EbsB-rel"/>
</dbReference>
<dbReference type="Pfam" id="PF13456">
    <property type="entry name" value="RVT_3"/>
    <property type="match status" value="1"/>
</dbReference>
<protein>
    <recommendedName>
        <fullName evidence="1">RNase H type-1 domain-containing protein</fullName>
    </recommendedName>
</protein>
<dbReference type="EMBL" id="CAMAPF010001073">
    <property type="protein sequence ID" value="CAH9144990.1"/>
    <property type="molecule type" value="Genomic_DNA"/>
</dbReference>
<feature type="domain" description="RNase H type-1" evidence="1">
    <location>
        <begin position="85"/>
        <end position="205"/>
    </location>
</feature>
<dbReference type="InterPro" id="IPR012337">
    <property type="entry name" value="RNaseH-like_sf"/>
</dbReference>
<proteinExistence type="predicted"/>
<accession>A0AAV0GB40</accession>
<evidence type="ECO:0000259" key="1">
    <source>
        <dbReference type="Pfam" id="PF13456"/>
    </source>
</evidence>
<sequence>MMMINIETECGAKFLAVLWSIWKRRNEAVWNDTVMGAEETVRTANSMLDTWQRANTETGRLSVVPRQQATASRWRKPFSGWVKINVDRAVNQTSGIRAWGWIARDENGQFIRAGGGSAEKDWSVEETEARGLRKAVEVAAAAGWLRVEFESDSLRVVDNINKTSIGNSYIDLILDDIRSILATKSNWSVSFCKRSANTVAHALARSRVNLSDHSVIFYSSPTCIESQLANDLLI</sequence>
<keyword evidence="3" id="KW-1185">Reference proteome</keyword>
<dbReference type="InterPro" id="IPR044730">
    <property type="entry name" value="RNase_H-like_dom_plant"/>
</dbReference>
<dbReference type="PANTHER" id="PTHR47074">
    <property type="entry name" value="BNAC02G40300D PROTEIN"/>
    <property type="match status" value="1"/>
</dbReference>
<dbReference type="GO" id="GO:0004523">
    <property type="term" value="F:RNA-DNA hybrid ribonuclease activity"/>
    <property type="evidence" value="ECO:0007669"/>
    <property type="project" value="InterPro"/>
</dbReference>
<evidence type="ECO:0000313" key="3">
    <source>
        <dbReference type="Proteomes" id="UP001152523"/>
    </source>
</evidence>
<dbReference type="SUPFAM" id="SSF53098">
    <property type="entry name" value="Ribonuclease H-like"/>
    <property type="match status" value="1"/>
</dbReference>
<gene>
    <name evidence="2" type="ORF">CEPIT_LOCUS41868</name>
</gene>
<dbReference type="InterPro" id="IPR036397">
    <property type="entry name" value="RNaseH_sf"/>
</dbReference>
<dbReference type="Gene3D" id="3.30.420.10">
    <property type="entry name" value="Ribonuclease H-like superfamily/Ribonuclease H"/>
    <property type="match status" value="1"/>
</dbReference>
<name>A0AAV0GB40_9ASTE</name>
<dbReference type="PANTHER" id="PTHR47074:SF48">
    <property type="entry name" value="POLYNUCLEOTIDYL TRANSFERASE, RIBONUCLEASE H-LIKE SUPERFAMILY PROTEIN"/>
    <property type="match status" value="1"/>
</dbReference>